<proteinExistence type="predicted"/>
<dbReference type="SUPFAM" id="SSF57889">
    <property type="entry name" value="Cysteine-rich domain"/>
    <property type="match status" value="1"/>
</dbReference>
<evidence type="ECO:0000313" key="2">
    <source>
        <dbReference type="EMBL" id="ETO71171.1"/>
    </source>
</evidence>
<evidence type="ECO:0000313" key="3">
    <source>
        <dbReference type="Proteomes" id="UP000028582"/>
    </source>
</evidence>
<evidence type="ECO:0000256" key="1">
    <source>
        <dbReference type="SAM" id="MobiDB-lite"/>
    </source>
</evidence>
<protein>
    <recommendedName>
        <fullName evidence="4">Phorbol-ester/DAG-type domain-containing protein</fullName>
    </recommendedName>
</protein>
<comment type="caution">
    <text evidence="2">The sequence shown here is derived from an EMBL/GenBank/DDBJ whole genome shotgun (WGS) entry which is preliminary data.</text>
</comment>
<feature type="region of interest" description="Disordered" evidence="1">
    <location>
        <begin position="82"/>
        <end position="143"/>
    </location>
</feature>
<feature type="region of interest" description="Disordered" evidence="1">
    <location>
        <begin position="1"/>
        <end position="34"/>
    </location>
</feature>
<name>A0A080ZX10_PHYNI</name>
<dbReference type="Proteomes" id="UP000028582">
    <property type="component" value="Unassembled WGS sequence"/>
</dbReference>
<feature type="compositionally biased region" description="Basic and acidic residues" evidence="1">
    <location>
        <begin position="124"/>
        <end position="143"/>
    </location>
</feature>
<organism evidence="2 3">
    <name type="scientific">Phytophthora nicotianae P1976</name>
    <dbReference type="NCBI Taxonomy" id="1317066"/>
    <lineage>
        <taxon>Eukaryota</taxon>
        <taxon>Sar</taxon>
        <taxon>Stramenopiles</taxon>
        <taxon>Oomycota</taxon>
        <taxon>Peronosporomycetes</taxon>
        <taxon>Peronosporales</taxon>
        <taxon>Peronosporaceae</taxon>
        <taxon>Phytophthora</taxon>
    </lineage>
</organism>
<dbReference type="InterPro" id="IPR046349">
    <property type="entry name" value="C1-like_sf"/>
</dbReference>
<dbReference type="OrthoDB" id="94132at2759"/>
<gene>
    <name evidence="2" type="ORF">F444_12450</name>
</gene>
<feature type="compositionally biased region" description="Basic and acidic residues" evidence="1">
    <location>
        <begin position="1"/>
        <end position="10"/>
    </location>
</feature>
<dbReference type="EMBL" id="ANJA01002220">
    <property type="protein sequence ID" value="ETO71171.1"/>
    <property type="molecule type" value="Genomic_DNA"/>
</dbReference>
<evidence type="ECO:0008006" key="4">
    <source>
        <dbReference type="Google" id="ProtNLM"/>
    </source>
</evidence>
<sequence length="246" mass="27604">MGRASKRDASYTRQQGSGSYILLAPKSQNTNAPKRTAITGARETSTAPIRQVQHSSVALISSMEATFQEFNRQVAMTLLGPQPVQSSSRIEESQQRKPRPALAPKSVHKPRPAVTPKPIQQPRLGDKRLREEDSTRAVQEERDDKSAHILMPNLSRAKLLCRLCSKRGLKTRSRYGCVQCRLGFHVECFAVFHHPERYVTNPSESVQDALDVINGISRSATRRRENNSIMSFDRLTLPTSSDIQEI</sequence>
<dbReference type="AlphaFoldDB" id="A0A080ZX10"/>
<accession>A0A080ZX10</accession>
<reference evidence="2 3" key="1">
    <citation type="submission" date="2013-11" db="EMBL/GenBank/DDBJ databases">
        <title>The Genome Sequence of Phytophthora parasitica P1976.</title>
        <authorList>
            <consortium name="The Broad Institute Genomics Platform"/>
            <person name="Russ C."/>
            <person name="Tyler B."/>
            <person name="Panabieres F."/>
            <person name="Shan W."/>
            <person name="Tripathy S."/>
            <person name="Grunwald N."/>
            <person name="Machado M."/>
            <person name="Johnson C.S."/>
            <person name="Walker B."/>
            <person name="Young S."/>
            <person name="Zeng Q."/>
            <person name="Gargeya S."/>
            <person name="Fitzgerald M."/>
            <person name="Haas B."/>
            <person name="Abouelleil A."/>
            <person name="Allen A.W."/>
            <person name="Alvarado L."/>
            <person name="Arachchi H.M."/>
            <person name="Berlin A.M."/>
            <person name="Chapman S.B."/>
            <person name="Gainer-Dewar J."/>
            <person name="Goldberg J."/>
            <person name="Griggs A."/>
            <person name="Gujja S."/>
            <person name="Hansen M."/>
            <person name="Howarth C."/>
            <person name="Imamovic A."/>
            <person name="Ireland A."/>
            <person name="Larimer J."/>
            <person name="McCowan C."/>
            <person name="Murphy C."/>
            <person name="Pearson M."/>
            <person name="Poon T.W."/>
            <person name="Priest M."/>
            <person name="Roberts A."/>
            <person name="Saif S."/>
            <person name="Shea T."/>
            <person name="Sisk P."/>
            <person name="Sykes S."/>
            <person name="Wortman J."/>
            <person name="Nusbaum C."/>
            <person name="Birren B."/>
        </authorList>
    </citation>
    <scope>NUCLEOTIDE SEQUENCE [LARGE SCALE GENOMIC DNA]</scope>
    <source>
        <strain evidence="2 3">P1976</strain>
    </source>
</reference>